<dbReference type="EC" id="4.2.1.55" evidence="3"/>
<dbReference type="InterPro" id="IPR050965">
    <property type="entry name" value="UPF0336/Enoyl-CoA_hydratase"/>
</dbReference>
<dbReference type="InterPro" id="IPR002539">
    <property type="entry name" value="MaoC-like_dom"/>
</dbReference>
<comment type="caution">
    <text evidence="3">The sequence shown here is derived from an EMBL/GenBank/DDBJ whole genome shotgun (WGS) entry which is preliminary data.</text>
</comment>
<proteinExistence type="predicted"/>
<reference evidence="3" key="1">
    <citation type="journal article" date="2015" name="Proc. Natl. Acad. Sci. U.S.A.">
        <title>Networks of energetic and metabolic interactions define dynamics in microbial communities.</title>
        <authorList>
            <person name="Embree M."/>
            <person name="Liu J.K."/>
            <person name="Al-Bassam M.M."/>
            <person name="Zengler K."/>
        </authorList>
    </citation>
    <scope>NUCLEOTIDE SEQUENCE</scope>
</reference>
<feature type="domain" description="MaoC-like" evidence="2">
    <location>
        <begin position="18"/>
        <end position="111"/>
    </location>
</feature>
<dbReference type="GO" id="GO:0019171">
    <property type="term" value="F:(3R)-hydroxyacyl-[acyl-carrier-protein] dehydratase activity"/>
    <property type="evidence" value="ECO:0007669"/>
    <property type="project" value="TreeGrafter"/>
</dbReference>
<organism evidence="3">
    <name type="scientific">hydrocarbon metagenome</name>
    <dbReference type="NCBI Taxonomy" id="938273"/>
    <lineage>
        <taxon>unclassified sequences</taxon>
        <taxon>metagenomes</taxon>
        <taxon>ecological metagenomes</taxon>
    </lineage>
</organism>
<dbReference type="SUPFAM" id="SSF54637">
    <property type="entry name" value="Thioesterase/thiol ester dehydrase-isomerase"/>
    <property type="match status" value="1"/>
</dbReference>
<name>A0A0W8E8H9_9ZZZZ</name>
<keyword evidence="1" id="KW-0812">Transmembrane</keyword>
<dbReference type="GO" id="GO:0006633">
    <property type="term" value="P:fatty acid biosynthetic process"/>
    <property type="evidence" value="ECO:0007669"/>
    <property type="project" value="TreeGrafter"/>
</dbReference>
<dbReference type="PANTHER" id="PTHR43437:SF3">
    <property type="entry name" value="HYDROXYACYL-THIOESTER DEHYDRATASE TYPE 2, MITOCHONDRIAL"/>
    <property type="match status" value="1"/>
</dbReference>
<evidence type="ECO:0000256" key="1">
    <source>
        <dbReference type="SAM" id="Phobius"/>
    </source>
</evidence>
<keyword evidence="1" id="KW-1133">Transmembrane helix</keyword>
<dbReference type="CDD" id="cd03449">
    <property type="entry name" value="R_hydratase"/>
    <property type="match status" value="1"/>
</dbReference>
<dbReference type="AlphaFoldDB" id="A0A0W8E8H9"/>
<keyword evidence="1" id="KW-0472">Membrane</keyword>
<dbReference type="InterPro" id="IPR029069">
    <property type="entry name" value="HotDog_dom_sf"/>
</dbReference>
<evidence type="ECO:0000313" key="3">
    <source>
        <dbReference type="EMBL" id="KUG04949.1"/>
    </source>
</evidence>
<dbReference type="EMBL" id="LNQE01001834">
    <property type="protein sequence ID" value="KUG04949.1"/>
    <property type="molecule type" value="Genomic_DNA"/>
</dbReference>
<dbReference type="Gene3D" id="3.10.129.10">
    <property type="entry name" value="Hotdog Thioesterase"/>
    <property type="match status" value="1"/>
</dbReference>
<accession>A0A0W8E8H9</accession>
<keyword evidence="3" id="KW-0456">Lyase</keyword>
<protein>
    <submittedName>
        <fullName evidence="3">3-hydroxybutyryl-coa dehydratase</fullName>
        <ecNumber evidence="3">4.2.1.55</ecNumber>
    </submittedName>
</protein>
<dbReference type="PANTHER" id="PTHR43437">
    <property type="entry name" value="HYDROXYACYL-THIOESTER DEHYDRATASE TYPE 2, MITOCHONDRIAL-RELATED"/>
    <property type="match status" value="1"/>
</dbReference>
<dbReference type="Pfam" id="PF01575">
    <property type="entry name" value="MaoC_dehydratas"/>
    <property type="match status" value="1"/>
</dbReference>
<sequence>MIENTYSELRVGDTACIEKTVTETDVYMYAGITGDFSWLHVNEVRAKEGHFKTRIVHGMLLIGLISTVIGNYMPGAGTVYESQEITFLKPCYINDTITAQTEVIEQMDKGRVKLRTICFNQNDSIVLDGEAIVIPPRHHILSQRAKIG</sequence>
<gene>
    <name evidence="3" type="ORF">ASZ90_017628</name>
</gene>
<feature type="transmembrane region" description="Helical" evidence="1">
    <location>
        <begin position="55"/>
        <end position="73"/>
    </location>
</feature>
<evidence type="ECO:0000259" key="2">
    <source>
        <dbReference type="Pfam" id="PF01575"/>
    </source>
</evidence>